<accession>A0A0B1T8S4</accession>
<name>A0A0B1T8S4_OESDE</name>
<organism evidence="2 3">
    <name type="scientific">Oesophagostomum dentatum</name>
    <name type="common">Nodular worm</name>
    <dbReference type="NCBI Taxonomy" id="61180"/>
    <lineage>
        <taxon>Eukaryota</taxon>
        <taxon>Metazoa</taxon>
        <taxon>Ecdysozoa</taxon>
        <taxon>Nematoda</taxon>
        <taxon>Chromadorea</taxon>
        <taxon>Rhabditida</taxon>
        <taxon>Rhabditina</taxon>
        <taxon>Rhabditomorpha</taxon>
        <taxon>Strongyloidea</taxon>
        <taxon>Strongylidae</taxon>
        <taxon>Oesophagostomum</taxon>
    </lineage>
</organism>
<dbReference type="Proteomes" id="UP000053660">
    <property type="component" value="Unassembled WGS sequence"/>
</dbReference>
<feature type="compositionally biased region" description="Polar residues" evidence="1">
    <location>
        <begin position="41"/>
        <end position="66"/>
    </location>
</feature>
<reference evidence="2 3" key="1">
    <citation type="submission" date="2014-03" db="EMBL/GenBank/DDBJ databases">
        <title>Draft genome of the hookworm Oesophagostomum dentatum.</title>
        <authorList>
            <person name="Mitreva M."/>
        </authorList>
    </citation>
    <scope>NUCLEOTIDE SEQUENCE [LARGE SCALE GENOMIC DNA]</scope>
    <source>
        <strain evidence="2 3">OD-Hann</strain>
    </source>
</reference>
<keyword evidence="3" id="KW-1185">Reference proteome</keyword>
<feature type="region of interest" description="Disordered" evidence="1">
    <location>
        <begin position="41"/>
        <end position="72"/>
    </location>
</feature>
<gene>
    <name evidence="2" type="ORF">OESDEN_07558</name>
</gene>
<sequence length="72" mass="7744">LVQFHQKPCISCTGSITPRNVKFQSTNPIIVPDVATSSATYTQSNSVSTSSTRQQTAKKATTSITVASRKKK</sequence>
<protein>
    <submittedName>
        <fullName evidence="2">Uncharacterized protein</fullName>
    </submittedName>
</protein>
<evidence type="ECO:0000313" key="2">
    <source>
        <dbReference type="EMBL" id="KHJ92551.1"/>
    </source>
</evidence>
<proteinExistence type="predicted"/>
<evidence type="ECO:0000256" key="1">
    <source>
        <dbReference type="SAM" id="MobiDB-lite"/>
    </source>
</evidence>
<evidence type="ECO:0000313" key="3">
    <source>
        <dbReference type="Proteomes" id="UP000053660"/>
    </source>
</evidence>
<dbReference type="AlphaFoldDB" id="A0A0B1T8S4"/>
<feature type="non-terminal residue" evidence="2">
    <location>
        <position position="1"/>
    </location>
</feature>
<dbReference type="EMBL" id="KN551283">
    <property type="protein sequence ID" value="KHJ92551.1"/>
    <property type="molecule type" value="Genomic_DNA"/>
</dbReference>